<accession>A0A382VXB5</accession>
<sequence>MAEYDVNEILKNDGFDDIDLGSGQSIEFSKLDDLIEAKSNKDSWAKRIIDTSNSGFFQIATYVSQKKGGSNRKHYHPDTDEWWVVLKGTVEFEIGDNGKRHIAEPGDIVFCKKGICHKITTVSDDPAVRLSIAVDNQETITV</sequence>
<dbReference type="EMBL" id="UINC01155365">
    <property type="protein sequence ID" value="SVD51172.1"/>
    <property type="molecule type" value="Genomic_DNA"/>
</dbReference>
<dbReference type="CDD" id="cd02208">
    <property type="entry name" value="cupin_RmlC-like"/>
    <property type="match status" value="1"/>
</dbReference>
<reference evidence="3" key="1">
    <citation type="submission" date="2018-05" db="EMBL/GenBank/DDBJ databases">
        <authorList>
            <person name="Lanie J.A."/>
            <person name="Ng W.-L."/>
            <person name="Kazmierczak K.M."/>
            <person name="Andrzejewski T.M."/>
            <person name="Davidsen T.M."/>
            <person name="Wayne K.J."/>
            <person name="Tettelin H."/>
            <person name="Glass J.I."/>
            <person name="Rusch D."/>
            <person name="Podicherti R."/>
            <person name="Tsui H.-C.T."/>
            <person name="Winkler M.E."/>
        </authorList>
    </citation>
    <scope>NUCLEOTIDE SEQUENCE</scope>
</reference>
<organism evidence="3">
    <name type="scientific">marine metagenome</name>
    <dbReference type="NCBI Taxonomy" id="408172"/>
    <lineage>
        <taxon>unclassified sequences</taxon>
        <taxon>metagenomes</taxon>
        <taxon>ecological metagenomes</taxon>
    </lineage>
</organism>
<dbReference type="InterPro" id="IPR013096">
    <property type="entry name" value="Cupin_2"/>
</dbReference>
<proteinExistence type="predicted"/>
<feature type="domain" description="Cupin type-2" evidence="2">
    <location>
        <begin position="64"/>
        <end position="132"/>
    </location>
</feature>
<gene>
    <name evidence="3" type="ORF">METZ01_LOCUS404026</name>
</gene>
<dbReference type="Pfam" id="PF07883">
    <property type="entry name" value="Cupin_2"/>
    <property type="match status" value="1"/>
</dbReference>
<dbReference type="GO" id="GO:0046872">
    <property type="term" value="F:metal ion binding"/>
    <property type="evidence" value="ECO:0007669"/>
    <property type="project" value="UniProtKB-KW"/>
</dbReference>
<dbReference type="PANTHER" id="PTHR35848:SF6">
    <property type="entry name" value="CUPIN TYPE-2 DOMAIN-CONTAINING PROTEIN"/>
    <property type="match status" value="1"/>
</dbReference>
<evidence type="ECO:0000259" key="2">
    <source>
        <dbReference type="Pfam" id="PF07883"/>
    </source>
</evidence>
<dbReference type="AlphaFoldDB" id="A0A382VXB5"/>
<evidence type="ECO:0000256" key="1">
    <source>
        <dbReference type="ARBA" id="ARBA00022723"/>
    </source>
</evidence>
<dbReference type="InterPro" id="IPR051610">
    <property type="entry name" value="GPI/OXD"/>
</dbReference>
<dbReference type="InterPro" id="IPR011051">
    <property type="entry name" value="RmlC_Cupin_sf"/>
</dbReference>
<dbReference type="InterPro" id="IPR014710">
    <property type="entry name" value="RmlC-like_jellyroll"/>
</dbReference>
<keyword evidence="1" id="KW-0479">Metal-binding</keyword>
<dbReference type="Gene3D" id="2.60.120.10">
    <property type="entry name" value="Jelly Rolls"/>
    <property type="match status" value="1"/>
</dbReference>
<dbReference type="SUPFAM" id="SSF51182">
    <property type="entry name" value="RmlC-like cupins"/>
    <property type="match status" value="1"/>
</dbReference>
<dbReference type="PANTHER" id="PTHR35848">
    <property type="entry name" value="OXALATE-BINDING PROTEIN"/>
    <property type="match status" value="1"/>
</dbReference>
<protein>
    <recommendedName>
        <fullName evidence="2">Cupin type-2 domain-containing protein</fullName>
    </recommendedName>
</protein>
<name>A0A382VXB5_9ZZZZ</name>
<evidence type="ECO:0000313" key="3">
    <source>
        <dbReference type="EMBL" id="SVD51172.1"/>
    </source>
</evidence>